<dbReference type="InterPro" id="IPR003154">
    <property type="entry name" value="S1/P1nuclease"/>
</dbReference>
<dbReference type="PANTHER" id="PTHR33146:SF26">
    <property type="entry name" value="ENDONUCLEASE 4"/>
    <property type="match status" value="1"/>
</dbReference>
<dbReference type="GO" id="GO:0046872">
    <property type="term" value="F:metal ion binding"/>
    <property type="evidence" value="ECO:0007669"/>
    <property type="project" value="UniProtKB-KW"/>
</dbReference>
<keyword evidence="3" id="KW-0479">Metal-binding</keyword>
<keyword evidence="8" id="KW-0732">Signal</keyword>
<gene>
    <name evidence="9" type="ORF">K505DRAFT_319205</name>
</gene>
<keyword evidence="7" id="KW-0325">Glycoprotein</keyword>
<evidence type="ECO:0000313" key="10">
    <source>
        <dbReference type="Proteomes" id="UP000799757"/>
    </source>
</evidence>
<evidence type="ECO:0000313" key="9">
    <source>
        <dbReference type="EMBL" id="KAF2785953.1"/>
    </source>
</evidence>
<organism evidence="9 10">
    <name type="scientific">Melanomma pulvis-pyrius CBS 109.77</name>
    <dbReference type="NCBI Taxonomy" id="1314802"/>
    <lineage>
        <taxon>Eukaryota</taxon>
        <taxon>Fungi</taxon>
        <taxon>Dikarya</taxon>
        <taxon>Ascomycota</taxon>
        <taxon>Pezizomycotina</taxon>
        <taxon>Dothideomycetes</taxon>
        <taxon>Pleosporomycetidae</taxon>
        <taxon>Pleosporales</taxon>
        <taxon>Melanommataceae</taxon>
        <taxon>Melanomma</taxon>
    </lineage>
</organism>
<keyword evidence="4" id="KW-0255">Endonuclease</keyword>
<reference evidence="9" key="1">
    <citation type="journal article" date="2020" name="Stud. Mycol.">
        <title>101 Dothideomycetes genomes: a test case for predicting lifestyles and emergence of pathogens.</title>
        <authorList>
            <person name="Haridas S."/>
            <person name="Albert R."/>
            <person name="Binder M."/>
            <person name="Bloem J."/>
            <person name="Labutti K."/>
            <person name="Salamov A."/>
            <person name="Andreopoulos B."/>
            <person name="Baker S."/>
            <person name="Barry K."/>
            <person name="Bills G."/>
            <person name="Bluhm B."/>
            <person name="Cannon C."/>
            <person name="Castanera R."/>
            <person name="Culley D."/>
            <person name="Daum C."/>
            <person name="Ezra D."/>
            <person name="Gonzalez J."/>
            <person name="Henrissat B."/>
            <person name="Kuo A."/>
            <person name="Liang C."/>
            <person name="Lipzen A."/>
            <person name="Lutzoni F."/>
            <person name="Magnuson J."/>
            <person name="Mondo S."/>
            <person name="Nolan M."/>
            <person name="Ohm R."/>
            <person name="Pangilinan J."/>
            <person name="Park H.-J."/>
            <person name="Ramirez L."/>
            <person name="Alfaro M."/>
            <person name="Sun H."/>
            <person name="Tritt A."/>
            <person name="Yoshinaga Y."/>
            <person name="Zwiers L.-H."/>
            <person name="Turgeon B."/>
            <person name="Goodwin S."/>
            <person name="Spatafora J."/>
            <person name="Crous P."/>
            <person name="Grigoriev I."/>
        </authorList>
    </citation>
    <scope>NUCLEOTIDE SEQUENCE</scope>
    <source>
        <strain evidence="9">CBS 109.77</strain>
    </source>
</reference>
<dbReference type="GO" id="GO:0006308">
    <property type="term" value="P:DNA catabolic process"/>
    <property type="evidence" value="ECO:0007669"/>
    <property type="project" value="InterPro"/>
</dbReference>
<evidence type="ECO:0000256" key="3">
    <source>
        <dbReference type="ARBA" id="ARBA00022723"/>
    </source>
</evidence>
<keyword evidence="2" id="KW-0540">Nuclease</keyword>
<dbReference type="GO" id="GO:0003676">
    <property type="term" value="F:nucleic acid binding"/>
    <property type="evidence" value="ECO:0007669"/>
    <property type="project" value="InterPro"/>
</dbReference>
<dbReference type="PANTHER" id="PTHR33146">
    <property type="entry name" value="ENDONUCLEASE 4"/>
    <property type="match status" value="1"/>
</dbReference>
<proteinExistence type="inferred from homology"/>
<evidence type="ECO:0000256" key="4">
    <source>
        <dbReference type="ARBA" id="ARBA00022759"/>
    </source>
</evidence>
<dbReference type="SUPFAM" id="SSF48537">
    <property type="entry name" value="Phospholipase C/P1 nuclease"/>
    <property type="match status" value="1"/>
</dbReference>
<name>A0A6A6WPT2_9PLEO</name>
<keyword evidence="5" id="KW-0378">Hydrolase</keyword>
<dbReference type="GO" id="GO:0004519">
    <property type="term" value="F:endonuclease activity"/>
    <property type="evidence" value="ECO:0007669"/>
    <property type="project" value="UniProtKB-KW"/>
</dbReference>
<evidence type="ECO:0000256" key="8">
    <source>
        <dbReference type="SAM" id="SignalP"/>
    </source>
</evidence>
<evidence type="ECO:0000256" key="5">
    <source>
        <dbReference type="ARBA" id="ARBA00022801"/>
    </source>
</evidence>
<keyword evidence="10" id="KW-1185">Reference proteome</keyword>
<dbReference type="CDD" id="cd11010">
    <property type="entry name" value="S1-P1_nuclease"/>
    <property type="match status" value="1"/>
</dbReference>
<dbReference type="AlphaFoldDB" id="A0A6A6WPT2"/>
<accession>A0A6A6WPT2</accession>
<dbReference type="InterPro" id="IPR008947">
    <property type="entry name" value="PLipase_C/P1_nuclease_dom_sf"/>
</dbReference>
<dbReference type="Proteomes" id="UP000799757">
    <property type="component" value="Unassembled WGS sequence"/>
</dbReference>
<protein>
    <submittedName>
        <fullName evidence="9">Phospholipase C/P1 nuclease</fullName>
    </submittedName>
</protein>
<evidence type="ECO:0000256" key="7">
    <source>
        <dbReference type="ARBA" id="ARBA00023180"/>
    </source>
</evidence>
<feature type="chain" id="PRO_5025574527" evidence="8">
    <location>
        <begin position="17"/>
        <end position="304"/>
    </location>
</feature>
<dbReference type="GO" id="GO:0016788">
    <property type="term" value="F:hydrolase activity, acting on ester bonds"/>
    <property type="evidence" value="ECO:0007669"/>
    <property type="project" value="InterPro"/>
</dbReference>
<evidence type="ECO:0000256" key="1">
    <source>
        <dbReference type="ARBA" id="ARBA00009547"/>
    </source>
</evidence>
<feature type="signal peptide" evidence="8">
    <location>
        <begin position="1"/>
        <end position="16"/>
    </location>
</feature>
<evidence type="ECO:0000256" key="6">
    <source>
        <dbReference type="ARBA" id="ARBA00023157"/>
    </source>
</evidence>
<sequence>MKQVFVGGLLAASAAAWNLDVHNQIGFMAETFLTPYTTSVLHEILESQYNGSIGKAGSWADGYAHTTEGRYSAPWHFIDTEDNPPTFCHLNYKHDCSSSGCVVSAIANQTEILKGCIKEVKDGSLTAGTNLTCSYALKWVTHFLGDISQPLHASGRAYGGNRFPVIFANVSTQMHKVWDAYIPYMDANVTEPFSNQSIDPFFASLVSRIKKEDFAQSPSTWLSCTDPSTALACATLWATETNKWDCEYVYQHVDNITDVATSGYAVGAFPIIELQISKAALRLGTWLNNLVEGNAHELDEQVEL</sequence>
<keyword evidence="6" id="KW-1015">Disulfide bond</keyword>
<dbReference type="Gene3D" id="1.10.575.10">
    <property type="entry name" value="P1 Nuclease"/>
    <property type="match status" value="1"/>
</dbReference>
<evidence type="ECO:0000256" key="2">
    <source>
        <dbReference type="ARBA" id="ARBA00022722"/>
    </source>
</evidence>
<comment type="similarity">
    <text evidence="1">Belongs to the nuclease type I family.</text>
</comment>
<dbReference type="OrthoDB" id="441446at2759"/>
<dbReference type="Pfam" id="PF02265">
    <property type="entry name" value="S1-P1_nuclease"/>
    <property type="match status" value="1"/>
</dbReference>
<dbReference type="EMBL" id="MU002594">
    <property type="protein sequence ID" value="KAF2785953.1"/>
    <property type="molecule type" value="Genomic_DNA"/>
</dbReference>